<proteinExistence type="predicted"/>
<dbReference type="SUPFAM" id="SSF58104">
    <property type="entry name" value="Methyl-accepting chemotaxis protein (MCP) signaling domain"/>
    <property type="match status" value="3"/>
</dbReference>
<dbReference type="EMBL" id="CALBWS010000005">
    <property type="protein sequence ID" value="CAH2714111.1"/>
    <property type="molecule type" value="Genomic_DNA"/>
</dbReference>
<dbReference type="InterPro" id="IPR024478">
    <property type="entry name" value="HlyB_4HB_MCP"/>
</dbReference>
<keyword evidence="1 2" id="KW-0807">Transducer</keyword>
<keyword evidence="3" id="KW-1133">Transmembrane helix</keyword>
<keyword evidence="3" id="KW-0812">Transmembrane</keyword>
<dbReference type="InterPro" id="IPR004089">
    <property type="entry name" value="MCPsignal_dom"/>
</dbReference>
<dbReference type="SMART" id="SM00283">
    <property type="entry name" value="MA"/>
    <property type="match status" value="1"/>
</dbReference>
<dbReference type="PROSITE" id="PS50111">
    <property type="entry name" value="CHEMOTAXIS_TRANSDUC_2"/>
    <property type="match status" value="1"/>
</dbReference>
<feature type="transmembrane region" description="Helical" evidence="3">
    <location>
        <begin position="29"/>
        <end position="47"/>
    </location>
</feature>
<organism evidence="5 6">
    <name type="scientific">Neobacillus rhizosphaerae</name>
    <dbReference type="NCBI Taxonomy" id="2880965"/>
    <lineage>
        <taxon>Bacteria</taxon>
        <taxon>Bacillati</taxon>
        <taxon>Bacillota</taxon>
        <taxon>Bacilli</taxon>
        <taxon>Bacillales</taxon>
        <taxon>Bacillaceae</taxon>
        <taxon>Neobacillus</taxon>
    </lineage>
</organism>
<dbReference type="Gene3D" id="1.10.287.950">
    <property type="entry name" value="Methyl-accepting chemotaxis protein"/>
    <property type="match status" value="2"/>
</dbReference>
<dbReference type="Pfam" id="PF00015">
    <property type="entry name" value="MCPsignal"/>
    <property type="match status" value="1"/>
</dbReference>
<dbReference type="CDD" id="cd11386">
    <property type="entry name" value="MCP_signal"/>
    <property type="match status" value="1"/>
</dbReference>
<evidence type="ECO:0000256" key="3">
    <source>
        <dbReference type="SAM" id="Phobius"/>
    </source>
</evidence>
<accession>A0ABN8KP93</accession>
<evidence type="ECO:0000256" key="2">
    <source>
        <dbReference type="PROSITE-ProRule" id="PRU00284"/>
    </source>
</evidence>
<sequence length="734" mass="79908">MWSKKKASGKWRKALSAGYMKVSIGMKLWGSYLIIILFFASITFVSYQNINQLNAQLHILGTSKVPAGELIGNLKEEVTRISLFTTKHAFEHNVEDKTKMAKNVHNDIKKIRIHIAELEKYVNQPEDKKLLANFNTNFKEYTAAIPAFISNSLTGNYGALHKQMEVLTPLGEKTNLSLDQLQKGIQKDTESIIVDAEKNSSNAIKQMMIVSVIVSFFSILVAFLITRLIRRSVSGVVQNVDTTTHSIAEIKKSIDQTVFSSGELDISMNKANHSVSELVTSIQQVAGNTKVTAFSVDEISAAVEQMSASVNQVAGSANHLSASTEETSSAIQEMMASIEQVAANVNYAGAGVEQISAAIEEMSKSIKGVSEHSDDLTVQAKQASHTVDEMIVSIKQVADSAQTVNQLSNSVKHDALEGTNSLNETLNGMKEISQVIIQTSDVMVRLGKRSEEIGSIIEVIDEIADQTNLLALNAAIEAARAGDHGKGFAVVADEVRKLAERSAQATKEIAVLINGIQAETAVAVTSIQEEANKVEIGNQLANKTKQAITKITDGIARVTEEMNQVARATENQTKNSKSITLAVENVAKRASEMTYSTKEQSVTAGEIVKGIMNIKEQVQQISIATTEQAKEGNAIVVAVENVTNQSNSVTIATKEQVLTSEEIVRNINSIKEMVQQMTIATNKQAEYGQEIKLEVENVLQQTKELNVSMETQSREVVEVVQAITGVNTQIDKIK</sequence>
<dbReference type="PANTHER" id="PTHR32089">
    <property type="entry name" value="METHYL-ACCEPTING CHEMOTAXIS PROTEIN MCPB"/>
    <property type="match status" value="1"/>
</dbReference>
<keyword evidence="6" id="KW-1185">Reference proteome</keyword>
<protein>
    <recommendedName>
        <fullName evidence="4">Methyl-accepting transducer domain-containing protein</fullName>
    </recommendedName>
</protein>
<name>A0ABN8KP93_9BACI</name>
<feature type="transmembrane region" description="Helical" evidence="3">
    <location>
        <begin position="208"/>
        <end position="229"/>
    </location>
</feature>
<dbReference type="RefSeq" id="WP_248734441.1">
    <property type="nucleotide sequence ID" value="NZ_CALBWS010000005.1"/>
</dbReference>
<evidence type="ECO:0000259" key="4">
    <source>
        <dbReference type="PROSITE" id="PS50111"/>
    </source>
</evidence>
<evidence type="ECO:0000313" key="6">
    <source>
        <dbReference type="Proteomes" id="UP000838308"/>
    </source>
</evidence>
<evidence type="ECO:0000313" key="5">
    <source>
        <dbReference type="EMBL" id="CAH2714111.1"/>
    </source>
</evidence>
<evidence type="ECO:0000256" key="1">
    <source>
        <dbReference type="ARBA" id="ARBA00023224"/>
    </source>
</evidence>
<keyword evidence="3" id="KW-0472">Membrane</keyword>
<feature type="domain" description="Methyl-accepting transducer" evidence="4">
    <location>
        <begin position="351"/>
        <end position="587"/>
    </location>
</feature>
<comment type="caution">
    <text evidence="5">The sequence shown here is derived from an EMBL/GenBank/DDBJ whole genome shotgun (WGS) entry which is preliminary data.</text>
</comment>
<dbReference type="Pfam" id="PF12729">
    <property type="entry name" value="4HB_MCP_1"/>
    <property type="match status" value="1"/>
</dbReference>
<reference evidence="5" key="1">
    <citation type="submission" date="2022-04" db="EMBL/GenBank/DDBJ databases">
        <authorList>
            <person name="Criscuolo A."/>
        </authorList>
    </citation>
    <scope>NUCLEOTIDE SEQUENCE</scope>
    <source>
        <strain evidence="5">CIP111895</strain>
    </source>
</reference>
<dbReference type="PANTHER" id="PTHR32089:SF112">
    <property type="entry name" value="LYSOZYME-LIKE PROTEIN-RELATED"/>
    <property type="match status" value="1"/>
</dbReference>
<gene>
    <name evidence="5" type="ORF">BACCIP111895_01265</name>
</gene>
<dbReference type="Proteomes" id="UP000838308">
    <property type="component" value="Unassembled WGS sequence"/>
</dbReference>